<dbReference type="Proteomes" id="UP001165101">
    <property type="component" value="Unassembled WGS sequence"/>
</dbReference>
<gene>
    <name evidence="1" type="ORF">Cboi01_000336500</name>
</gene>
<protein>
    <submittedName>
        <fullName evidence="1">Unnamed protein product</fullName>
    </submittedName>
</protein>
<accession>A0ACB5TRR5</accession>
<evidence type="ECO:0000313" key="1">
    <source>
        <dbReference type="EMBL" id="GME94037.1"/>
    </source>
</evidence>
<comment type="caution">
    <text evidence="1">The sequence shown here is derived from an EMBL/GenBank/DDBJ whole genome shotgun (WGS) entry which is preliminary data.</text>
</comment>
<dbReference type="EMBL" id="BSXV01001820">
    <property type="protein sequence ID" value="GME94037.1"/>
    <property type="molecule type" value="Genomic_DNA"/>
</dbReference>
<keyword evidence="2" id="KW-1185">Reference proteome</keyword>
<organism evidence="1 2">
    <name type="scientific">Candida boidinii</name>
    <name type="common">Yeast</name>
    <dbReference type="NCBI Taxonomy" id="5477"/>
    <lineage>
        <taxon>Eukaryota</taxon>
        <taxon>Fungi</taxon>
        <taxon>Dikarya</taxon>
        <taxon>Ascomycota</taxon>
        <taxon>Saccharomycotina</taxon>
        <taxon>Pichiomycetes</taxon>
        <taxon>Pichiales</taxon>
        <taxon>Pichiaceae</taxon>
        <taxon>Ogataea</taxon>
        <taxon>Ogataea/Candida clade</taxon>
    </lineage>
</organism>
<proteinExistence type="predicted"/>
<reference evidence="1" key="1">
    <citation type="submission" date="2023-04" db="EMBL/GenBank/DDBJ databases">
        <title>Candida boidinii NBRC 1967.</title>
        <authorList>
            <person name="Ichikawa N."/>
            <person name="Sato H."/>
            <person name="Tonouchi N."/>
        </authorList>
    </citation>
    <scope>NUCLEOTIDE SEQUENCE</scope>
    <source>
        <strain evidence="1">NBRC 1967</strain>
    </source>
</reference>
<evidence type="ECO:0000313" key="2">
    <source>
        <dbReference type="Proteomes" id="UP001165101"/>
    </source>
</evidence>
<sequence length="265" mass="29226">MANLNVNKIQNININNNNNVNSNAYTGNPNLSSSHRSSVSSSSSIVTSDTTGNGNGNVNANVNVNVNVNGNGNSISQSNNNTNVNNNSELNNFIEQNQNFSRLQELEQIEGCLIIKIPEPLTFTNTNDLKSRLKRIELCGSVRGLPIGGINQSSVRNILFDVHGMTSIDSSAAQIMNDIIKNYQRRGINVFFTRVASNHNLYSRLINSGIKDLLMDTEGIEFGIKQNNPPYYDNILDALKVVDEIEATCEYDPYDVKSLFSALNY</sequence>
<name>A0ACB5TRR5_CANBO</name>